<evidence type="ECO:0000313" key="3">
    <source>
        <dbReference type="Proteomes" id="UP000028194"/>
    </source>
</evidence>
<dbReference type="GeneID" id="41596351"/>
<keyword evidence="3" id="KW-1185">Reference proteome</keyword>
<accession>A0A075MMQ5</accession>
<name>A0A075MMQ5_9ARCH</name>
<sequence>MPQCRRFFALVIKNTHIFNIKPTAGEKPLNRHLDGSASAAIAVVVIAGVEPFAIDGQRSNDDHHHSKTSGSSNKKKNMAQKPETMEETMDVLARAEVFDYHAGICYYCCTQLQWQDFSKEWTLTYTHKGRTGIPTTVIALFAPTCLSCDRRVATQPLRKGGIFLQE</sequence>
<dbReference type="RefSeq" id="WP_148699507.1">
    <property type="nucleotide sequence ID" value="NZ_CP007174.1"/>
</dbReference>
<organism evidence="2 3">
    <name type="scientific">Candidatus Nitrososphaera evergladensis SR1</name>
    <dbReference type="NCBI Taxonomy" id="1459636"/>
    <lineage>
        <taxon>Archaea</taxon>
        <taxon>Nitrososphaerota</taxon>
        <taxon>Nitrososphaeria</taxon>
        <taxon>Nitrososphaerales</taxon>
        <taxon>Nitrososphaeraceae</taxon>
        <taxon>Nitrososphaera</taxon>
    </lineage>
</organism>
<protein>
    <submittedName>
        <fullName evidence="2">Uncharacterized protein</fullName>
    </submittedName>
</protein>
<gene>
    <name evidence="2" type="ORF">NTE_00477</name>
</gene>
<proteinExistence type="predicted"/>
<evidence type="ECO:0000313" key="2">
    <source>
        <dbReference type="EMBL" id="AIF82558.1"/>
    </source>
</evidence>
<dbReference type="EMBL" id="CP007174">
    <property type="protein sequence ID" value="AIF82558.1"/>
    <property type="molecule type" value="Genomic_DNA"/>
</dbReference>
<feature type="region of interest" description="Disordered" evidence="1">
    <location>
        <begin position="55"/>
        <end position="85"/>
    </location>
</feature>
<reference evidence="2 3" key="1">
    <citation type="journal article" date="2014" name="PLoS ONE">
        <title>Genome Sequence of Candidatus Nitrososphaera evergladensis from Group I.1b Enriched from Everglades Soil Reveals Novel Genomic Features of the Ammonia-Oxidizing Archaea.</title>
        <authorList>
            <person name="Zhalnina K.V."/>
            <person name="Dias R."/>
            <person name="Leonard M.T."/>
            <person name="Dorr de Quadros P."/>
            <person name="Camargo F.A."/>
            <person name="Drew J.C."/>
            <person name="Farmerie W.G."/>
            <person name="Daroub S.H."/>
            <person name="Triplett E.W."/>
        </authorList>
    </citation>
    <scope>NUCLEOTIDE SEQUENCE [LARGE SCALE GENOMIC DNA]</scope>
    <source>
        <strain evidence="2 3">SR1</strain>
    </source>
</reference>
<evidence type="ECO:0000256" key="1">
    <source>
        <dbReference type="SAM" id="MobiDB-lite"/>
    </source>
</evidence>
<dbReference type="Proteomes" id="UP000028194">
    <property type="component" value="Chromosome"/>
</dbReference>
<dbReference type="KEGG" id="nev:NTE_00477"/>
<dbReference type="AlphaFoldDB" id="A0A075MMQ5"/>
<dbReference type="HOGENOM" id="CLU_1598934_0_0_2"/>